<accession>A0A7Y6I993</accession>
<dbReference type="Gene3D" id="1.10.10.10">
    <property type="entry name" value="Winged helix-like DNA-binding domain superfamily/Winged helix DNA-binding domain"/>
    <property type="match status" value="1"/>
</dbReference>
<organism evidence="6 7">
    <name type="scientific">Nonomuraea montanisoli</name>
    <dbReference type="NCBI Taxonomy" id="2741721"/>
    <lineage>
        <taxon>Bacteria</taxon>
        <taxon>Bacillati</taxon>
        <taxon>Actinomycetota</taxon>
        <taxon>Actinomycetes</taxon>
        <taxon>Streptosporangiales</taxon>
        <taxon>Streptosporangiaceae</taxon>
        <taxon>Nonomuraea</taxon>
    </lineage>
</organism>
<comment type="caution">
    <text evidence="6">The sequence shown here is derived from an EMBL/GenBank/DDBJ whole genome shotgun (WGS) entry which is preliminary data.</text>
</comment>
<keyword evidence="7" id="KW-1185">Reference proteome</keyword>
<dbReference type="Proteomes" id="UP000586042">
    <property type="component" value="Unassembled WGS sequence"/>
</dbReference>
<evidence type="ECO:0000313" key="6">
    <source>
        <dbReference type="EMBL" id="NUW34042.1"/>
    </source>
</evidence>
<sequence length="167" mass="17772">MEEGEVHATAASLRRAAVALARRLRDERTAEAPGRLALSLLGHLRRHGAMTAGELAAAEHLQPQSITRALASLEEGGLVRRSRDAGDRRRHLIVLTDLGAAALADQVRGGDARLAEAMSRALTPEECRVLGVAADLIERLLADHPDAPPLPRARGAVRPIGHEPEGP</sequence>
<protein>
    <submittedName>
        <fullName evidence="6">MarR family transcriptional regulator</fullName>
    </submittedName>
</protein>
<evidence type="ECO:0000256" key="4">
    <source>
        <dbReference type="SAM" id="MobiDB-lite"/>
    </source>
</evidence>
<dbReference type="SMART" id="SM00347">
    <property type="entry name" value="HTH_MARR"/>
    <property type="match status" value="1"/>
</dbReference>
<dbReference type="AlphaFoldDB" id="A0A7Y6I993"/>
<keyword evidence="3" id="KW-0804">Transcription</keyword>
<dbReference type="EMBL" id="JABWGN010000008">
    <property type="protein sequence ID" value="NUW34042.1"/>
    <property type="molecule type" value="Genomic_DNA"/>
</dbReference>
<gene>
    <name evidence="6" type="ORF">HTZ77_21770</name>
</gene>
<dbReference type="Pfam" id="PF01047">
    <property type="entry name" value="MarR"/>
    <property type="match status" value="1"/>
</dbReference>
<keyword evidence="2" id="KW-0238">DNA-binding</keyword>
<evidence type="ECO:0000256" key="2">
    <source>
        <dbReference type="ARBA" id="ARBA00023125"/>
    </source>
</evidence>
<dbReference type="InterPro" id="IPR023187">
    <property type="entry name" value="Tscrpt_reg_MarR-type_CS"/>
</dbReference>
<dbReference type="RefSeq" id="WP_175591491.1">
    <property type="nucleotide sequence ID" value="NZ_JABWGN010000008.1"/>
</dbReference>
<proteinExistence type="predicted"/>
<evidence type="ECO:0000313" key="7">
    <source>
        <dbReference type="Proteomes" id="UP000586042"/>
    </source>
</evidence>
<dbReference type="InterPro" id="IPR052526">
    <property type="entry name" value="HTH-type_Bedaq_tolerance"/>
</dbReference>
<evidence type="ECO:0000256" key="1">
    <source>
        <dbReference type="ARBA" id="ARBA00023015"/>
    </source>
</evidence>
<feature type="region of interest" description="Disordered" evidence="4">
    <location>
        <begin position="144"/>
        <end position="167"/>
    </location>
</feature>
<dbReference type="PANTHER" id="PTHR39515">
    <property type="entry name" value="CONSERVED PROTEIN"/>
    <property type="match status" value="1"/>
</dbReference>
<dbReference type="InterPro" id="IPR036390">
    <property type="entry name" value="WH_DNA-bd_sf"/>
</dbReference>
<dbReference type="GO" id="GO:0003700">
    <property type="term" value="F:DNA-binding transcription factor activity"/>
    <property type="evidence" value="ECO:0007669"/>
    <property type="project" value="InterPro"/>
</dbReference>
<keyword evidence="1" id="KW-0805">Transcription regulation</keyword>
<dbReference type="Gene3D" id="1.10.287.100">
    <property type="match status" value="1"/>
</dbReference>
<dbReference type="GO" id="GO:0003677">
    <property type="term" value="F:DNA binding"/>
    <property type="evidence" value="ECO:0007669"/>
    <property type="project" value="UniProtKB-KW"/>
</dbReference>
<dbReference type="PROSITE" id="PS50995">
    <property type="entry name" value="HTH_MARR_2"/>
    <property type="match status" value="1"/>
</dbReference>
<reference evidence="6 7" key="1">
    <citation type="submission" date="2020-06" db="EMBL/GenBank/DDBJ databases">
        <title>Nonomuraea sp. SMC257, a novel actinomycete isolated from soil.</title>
        <authorList>
            <person name="Chanama M."/>
        </authorList>
    </citation>
    <scope>NUCLEOTIDE SEQUENCE [LARGE SCALE GENOMIC DNA]</scope>
    <source>
        <strain evidence="6 7">SMC257</strain>
    </source>
</reference>
<dbReference type="InterPro" id="IPR000835">
    <property type="entry name" value="HTH_MarR-typ"/>
</dbReference>
<evidence type="ECO:0000256" key="3">
    <source>
        <dbReference type="ARBA" id="ARBA00023163"/>
    </source>
</evidence>
<dbReference type="InterPro" id="IPR036388">
    <property type="entry name" value="WH-like_DNA-bd_sf"/>
</dbReference>
<dbReference type="PROSITE" id="PS01117">
    <property type="entry name" value="HTH_MARR_1"/>
    <property type="match status" value="1"/>
</dbReference>
<name>A0A7Y6I993_9ACTN</name>
<dbReference type="PANTHER" id="PTHR39515:SF2">
    <property type="entry name" value="HTH-TYPE TRANSCRIPTIONAL REGULATOR RV0880"/>
    <property type="match status" value="1"/>
</dbReference>
<evidence type="ECO:0000259" key="5">
    <source>
        <dbReference type="PROSITE" id="PS50995"/>
    </source>
</evidence>
<dbReference type="SUPFAM" id="SSF46785">
    <property type="entry name" value="Winged helix' DNA-binding domain"/>
    <property type="match status" value="1"/>
</dbReference>
<feature type="domain" description="HTH marR-type" evidence="5">
    <location>
        <begin position="6"/>
        <end position="142"/>
    </location>
</feature>